<gene>
    <name evidence="2" type="ORF">ASPWEDRAFT_648680</name>
</gene>
<evidence type="ECO:0000313" key="3">
    <source>
        <dbReference type="Proteomes" id="UP000184383"/>
    </source>
</evidence>
<sequence>MGVGTGFPCPSDLLDSGQRDREIGSRLCSRHAIADDRVKQDRYSSRRMYCCLWTARQWFFFFFFFFFLIRFPWQPSLASRYNYCQTHHAHAGITKRICIRPFHRTIIYVPWRNLLIPPDQLKNS</sequence>
<dbReference type="GeneID" id="63754617"/>
<evidence type="ECO:0000256" key="1">
    <source>
        <dbReference type="SAM" id="Phobius"/>
    </source>
</evidence>
<feature type="transmembrane region" description="Helical" evidence="1">
    <location>
        <begin position="49"/>
        <end position="73"/>
    </location>
</feature>
<keyword evidence="1" id="KW-0472">Membrane</keyword>
<proteinExistence type="predicted"/>
<organism evidence="2 3">
    <name type="scientific">Aspergillus wentii DTO 134E9</name>
    <dbReference type="NCBI Taxonomy" id="1073089"/>
    <lineage>
        <taxon>Eukaryota</taxon>
        <taxon>Fungi</taxon>
        <taxon>Dikarya</taxon>
        <taxon>Ascomycota</taxon>
        <taxon>Pezizomycotina</taxon>
        <taxon>Eurotiomycetes</taxon>
        <taxon>Eurotiomycetidae</taxon>
        <taxon>Eurotiales</taxon>
        <taxon>Aspergillaceae</taxon>
        <taxon>Aspergillus</taxon>
        <taxon>Aspergillus subgen. Cremei</taxon>
    </lineage>
</organism>
<reference evidence="3" key="1">
    <citation type="journal article" date="2017" name="Genome Biol.">
        <title>Comparative genomics reveals high biological diversity and specific adaptations in the industrially and medically important fungal genus Aspergillus.</title>
        <authorList>
            <person name="de Vries R.P."/>
            <person name="Riley R."/>
            <person name="Wiebenga A."/>
            <person name="Aguilar-Osorio G."/>
            <person name="Amillis S."/>
            <person name="Uchima C.A."/>
            <person name="Anderluh G."/>
            <person name="Asadollahi M."/>
            <person name="Askin M."/>
            <person name="Barry K."/>
            <person name="Battaglia E."/>
            <person name="Bayram O."/>
            <person name="Benocci T."/>
            <person name="Braus-Stromeyer S.A."/>
            <person name="Caldana C."/>
            <person name="Canovas D."/>
            <person name="Cerqueira G.C."/>
            <person name="Chen F."/>
            <person name="Chen W."/>
            <person name="Choi C."/>
            <person name="Clum A."/>
            <person name="Dos Santos R.A."/>
            <person name="Damasio A.R."/>
            <person name="Diallinas G."/>
            <person name="Emri T."/>
            <person name="Fekete E."/>
            <person name="Flipphi M."/>
            <person name="Freyberg S."/>
            <person name="Gallo A."/>
            <person name="Gournas C."/>
            <person name="Habgood R."/>
            <person name="Hainaut M."/>
            <person name="Harispe M.L."/>
            <person name="Henrissat B."/>
            <person name="Hilden K.S."/>
            <person name="Hope R."/>
            <person name="Hossain A."/>
            <person name="Karabika E."/>
            <person name="Karaffa L."/>
            <person name="Karanyi Z."/>
            <person name="Krasevec N."/>
            <person name="Kuo A."/>
            <person name="Kusch H."/>
            <person name="LaButti K."/>
            <person name="Lagendijk E.L."/>
            <person name="Lapidus A."/>
            <person name="Levasseur A."/>
            <person name="Lindquist E."/>
            <person name="Lipzen A."/>
            <person name="Logrieco A.F."/>
            <person name="MacCabe A."/>
            <person name="Maekelae M.R."/>
            <person name="Malavazi I."/>
            <person name="Melin P."/>
            <person name="Meyer V."/>
            <person name="Mielnichuk N."/>
            <person name="Miskei M."/>
            <person name="Molnar A.P."/>
            <person name="Mule G."/>
            <person name="Ngan C.Y."/>
            <person name="Orejas M."/>
            <person name="Orosz E."/>
            <person name="Ouedraogo J.P."/>
            <person name="Overkamp K.M."/>
            <person name="Park H.-S."/>
            <person name="Perrone G."/>
            <person name="Piumi F."/>
            <person name="Punt P.J."/>
            <person name="Ram A.F."/>
            <person name="Ramon A."/>
            <person name="Rauscher S."/>
            <person name="Record E."/>
            <person name="Riano-Pachon D.M."/>
            <person name="Robert V."/>
            <person name="Roehrig J."/>
            <person name="Ruller R."/>
            <person name="Salamov A."/>
            <person name="Salih N.S."/>
            <person name="Samson R.A."/>
            <person name="Sandor E."/>
            <person name="Sanguinetti M."/>
            <person name="Schuetze T."/>
            <person name="Sepcic K."/>
            <person name="Shelest E."/>
            <person name="Sherlock G."/>
            <person name="Sophianopoulou V."/>
            <person name="Squina F.M."/>
            <person name="Sun H."/>
            <person name="Susca A."/>
            <person name="Todd R.B."/>
            <person name="Tsang A."/>
            <person name="Unkles S.E."/>
            <person name="van de Wiele N."/>
            <person name="van Rossen-Uffink D."/>
            <person name="Oliveira J.V."/>
            <person name="Vesth T.C."/>
            <person name="Visser J."/>
            <person name="Yu J.-H."/>
            <person name="Zhou M."/>
            <person name="Andersen M.R."/>
            <person name="Archer D.B."/>
            <person name="Baker S.E."/>
            <person name="Benoit I."/>
            <person name="Brakhage A.A."/>
            <person name="Braus G.H."/>
            <person name="Fischer R."/>
            <person name="Frisvad J.C."/>
            <person name="Goldman G.H."/>
            <person name="Houbraken J."/>
            <person name="Oakley B."/>
            <person name="Pocsi I."/>
            <person name="Scazzocchio C."/>
            <person name="Seiboth B."/>
            <person name="vanKuyk P.A."/>
            <person name="Wortman J."/>
            <person name="Dyer P.S."/>
            <person name="Grigoriev I.V."/>
        </authorList>
    </citation>
    <scope>NUCLEOTIDE SEQUENCE [LARGE SCALE GENOMIC DNA]</scope>
    <source>
        <strain evidence="3">DTO 134E9</strain>
    </source>
</reference>
<keyword evidence="1" id="KW-1133">Transmembrane helix</keyword>
<evidence type="ECO:0000313" key="2">
    <source>
        <dbReference type="EMBL" id="OJJ32088.1"/>
    </source>
</evidence>
<dbReference type="VEuPathDB" id="FungiDB:ASPWEDRAFT_648680"/>
<protein>
    <submittedName>
        <fullName evidence="2">Uncharacterized protein</fullName>
    </submittedName>
</protein>
<dbReference type="Proteomes" id="UP000184383">
    <property type="component" value="Unassembled WGS sequence"/>
</dbReference>
<keyword evidence="3" id="KW-1185">Reference proteome</keyword>
<accession>A0A1L9RB28</accession>
<dbReference type="EMBL" id="KV878215">
    <property type="protein sequence ID" value="OJJ32088.1"/>
    <property type="molecule type" value="Genomic_DNA"/>
</dbReference>
<keyword evidence="1" id="KW-0812">Transmembrane</keyword>
<dbReference type="RefSeq" id="XP_040685765.1">
    <property type="nucleotide sequence ID" value="XM_040838769.1"/>
</dbReference>
<name>A0A1L9RB28_ASPWE</name>
<dbReference type="AlphaFoldDB" id="A0A1L9RB28"/>